<feature type="domain" description="Class II aldolase/adducin N-terminal" evidence="1">
    <location>
        <begin position="58"/>
        <end position="257"/>
    </location>
</feature>
<dbReference type="InterPro" id="IPR051017">
    <property type="entry name" value="Aldolase-II_Adducin_sf"/>
</dbReference>
<evidence type="ECO:0000313" key="2">
    <source>
        <dbReference type="EMBL" id="KAL1591760.1"/>
    </source>
</evidence>
<dbReference type="InterPro" id="IPR036409">
    <property type="entry name" value="Aldolase_II/adducin_N_sf"/>
</dbReference>
<dbReference type="SUPFAM" id="SSF53639">
    <property type="entry name" value="AraD/HMP-PK domain-like"/>
    <property type="match status" value="1"/>
</dbReference>
<dbReference type="Gene3D" id="3.40.225.10">
    <property type="entry name" value="Class II aldolase/adducin N-terminal domain"/>
    <property type="match status" value="1"/>
</dbReference>
<accession>A0ABR3QHW7</accession>
<dbReference type="InterPro" id="IPR001303">
    <property type="entry name" value="Aldolase_II/adducin_N"/>
</dbReference>
<organism evidence="2 3">
    <name type="scientific">Paraconiothyrium brasiliense</name>
    <dbReference type="NCBI Taxonomy" id="300254"/>
    <lineage>
        <taxon>Eukaryota</taxon>
        <taxon>Fungi</taxon>
        <taxon>Dikarya</taxon>
        <taxon>Ascomycota</taxon>
        <taxon>Pezizomycotina</taxon>
        <taxon>Dothideomycetes</taxon>
        <taxon>Pleosporomycetidae</taxon>
        <taxon>Pleosporales</taxon>
        <taxon>Massarineae</taxon>
        <taxon>Didymosphaeriaceae</taxon>
        <taxon>Paraconiothyrium</taxon>
    </lineage>
</organism>
<gene>
    <name evidence="2" type="ORF">SLS60_011759</name>
</gene>
<dbReference type="Proteomes" id="UP001521785">
    <property type="component" value="Unassembled WGS sequence"/>
</dbReference>
<evidence type="ECO:0000259" key="1">
    <source>
        <dbReference type="SMART" id="SM01007"/>
    </source>
</evidence>
<name>A0ABR3QHW7_9PLEO</name>
<evidence type="ECO:0000313" key="3">
    <source>
        <dbReference type="Proteomes" id="UP001521785"/>
    </source>
</evidence>
<keyword evidence="3" id="KW-1185">Reference proteome</keyword>
<proteinExistence type="predicted"/>
<dbReference type="Pfam" id="PF00596">
    <property type="entry name" value="Aldolase_II"/>
    <property type="match status" value="1"/>
</dbReference>
<reference evidence="2 3" key="1">
    <citation type="submission" date="2024-02" db="EMBL/GenBank/DDBJ databases">
        <title>De novo assembly and annotation of 12 fungi associated with fruit tree decline syndrome in Ontario, Canada.</title>
        <authorList>
            <person name="Sulman M."/>
            <person name="Ellouze W."/>
            <person name="Ilyukhin E."/>
        </authorList>
    </citation>
    <scope>NUCLEOTIDE SEQUENCE [LARGE SCALE GENOMIC DNA]</scope>
    <source>
        <strain evidence="2 3">M42-189</strain>
    </source>
</reference>
<comment type="caution">
    <text evidence="2">The sequence shown here is derived from an EMBL/GenBank/DDBJ whole genome shotgun (WGS) entry which is preliminary data.</text>
</comment>
<dbReference type="SMART" id="SM01007">
    <property type="entry name" value="Aldolase_II"/>
    <property type="match status" value="1"/>
</dbReference>
<sequence length="319" mass="34978">MAPSVIPPADIIDHSPLQALQTKKQYASGNPSLAYVDEEAENPPTFSDTFEERAYLKHRLALAFRVFARHGLSEGVAGHITLRDPVDPTSFWVNPFGTHFSMIRDEDLIRVDHEGKVVEGGKNKRLNYGKFTIATSTIEFCLFRKAAFAIHAEIHKARPDVLCAAHSHSLYGRAMCATGRPLDMLTQDFCVFYKDHVLHENFAGLVLDSSEGKAICNAHSNRKAALLGNHGILTVGPTIEATVAWFVLLENCCQIQLMVDAAAAGRGVPPVFIGEEEAQATWEAVGTKGNGYFQGLPLFQVAEREFGERSLLGRGMVAV</sequence>
<dbReference type="EMBL" id="JAKJXO020000023">
    <property type="protein sequence ID" value="KAL1591760.1"/>
    <property type="molecule type" value="Genomic_DNA"/>
</dbReference>
<protein>
    <recommendedName>
        <fullName evidence="1">Class II aldolase/adducin N-terminal domain-containing protein</fullName>
    </recommendedName>
</protein>
<dbReference type="PANTHER" id="PTHR10672">
    <property type="entry name" value="ADDUCIN"/>
    <property type="match status" value="1"/>
</dbReference>
<dbReference type="PANTHER" id="PTHR10672:SF41">
    <property type="entry name" value="CLASS II ALDOLASE_ADDUCIN DOMAIN PROTEIN (AFU_ORTHOLOGUE AFUA_3G01330)"/>
    <property type="match status" value="1"/>
</dbReference>